<keyword evidence="2" id="KW-1185">Reference proteome</keyword>
<gene>
    <name evidence="1" type="ORF">FHR24_003023</name>
</gene>
<name>A0ABX0UCH2_9FLAO</name>
<dbReference type="Proteomes" id="UP000745859">
    <property type="component" value="Unassembled WGS sequence"/>
</dbReference>
<proteinExistence type="predicted"/>
<accession>A0ABX0UCH2</accession>
<dbReference type="RefSeq" id="WP_167190832.1">
    <property type="nucleotide sequence ID" value="NZ_JAASQL010000008.1"/>
</dbReference>
<reference evidence="1 2" key="1">
    <citation type="submission" date="2020-03" db="EMBL/GenBank/DDBJ databases">
        <title>Genomic Encyclopedia of Type Strains, Phase IV (KMG-IV): sequencing the most valuable type-strain genomes for metagenomic binning, comparative biology and taxonomic classification.</title>
        <authorList>
            <person name="Goeker M."/>
        </authorList>
    </citation>
    <scope>NUCLEOTIDE SEQUENCE [LARGE SCALE GENOMIC DNA]</scope>
    <source>
        <strain evidence="1 2">DSM 101599</strain>
    </source>
</reference>
<evidence type="ECO:0000313" key="1">
    <source>
        <dbReference type="EMBL" id="NIJ46534.1"/>
    </source>
</evidence>
<dbReference type="EMBL" id="JAASQL010000008">
    <property type="protein sequence ID" value="NIJ46534.1"/>
    <property type="molecule type" value="Genomic_DNA"/>
</dbReference>
<organism evidence="1 2">
    <name type="scientific">Wenyingzhuangia heitensis</name>
    <dbReference type="NCBI Taxonomy" id="1487859"/>
    <lineage>
        <taxon>Bacteria</taxon>
        <taxon>Pseudomonadati</taxon>
        <taxon>Bacteroidota</taxon>
        <taxon>Flavobacteriia</taxon>
        <taxon>Flavobacteriales</taxon>
        <taxon>Flavobacteriaceae</taxon>
        <taxon>Wenyingzhuangia</taxon>
    </lineage>
</organism>
<sequence length="97" mass="10970">MSSFTTNGAIIQDVYGVLKAFNTNTEKKRIRLSFSNHTQVKVTDDLSIISNLGYTQDITISDNYVARLSLFAPSKRIDEIERSNNKGTDGSRQFDYK</sequence>
<protein>
    <submittedName>
        <fullName evidence="1">Uncharacterized protein</fullName>
    </submittedName>
</protein>
<comment type="caution">
    <text evidence="1">The sequence shown here is derived from an EMBL/GenBank/DDBJ whole genome shotgun (WGS) entry which is preliminary data.</text>
</comment>
<evidence type="ECO:0000313" key="2">
    <source>
        <dbReference type="Proteomes" id="UP000745859"/>
    </source>
</evidence>